<accession>A0A016W5X5</accession>
<dbReference type="PRINTS" id="PR01217">
    <property type="entry name" value="PRICHEXTENSN"/>
</dbReference>
<feature type="compositionally biased region" description="Pro residues" evidence="1">
    <location>
        <begin position="177"/>
        <end position="199"/>
    </location>
</feature>
<feature type="compositionally biased region" description="Low complexity" evidence="1">
    <location>
        <begin position="230"/>
        <end position="239"/>
    </location>
</feature>
<evidence type="ECO:0000256" key="1">
    <source>
        <dbReference type="SAM" id="MobiDB-lite"/>
    </source>
</evidence>
<dbReference type="InterPro" id="IPR040264">
    <property type="entry name" value="T15H9.4-like"/>
</dbReference>
<evidence type="ECO:0000313" key="2">
    <source>
        <dbReference type="EMBL" id="EYC34677.1"/>
    </source>
</evidence>
<feature type="compositionally biased region" description="Low complexity" evidence="1">
    <location>
        <begin position="200"/>
        <end position="216"/>
    </location>
</feature>
<gene>
    <name evidence="2" type="primary">Acey_s0001.g91</name>
    <name evidence="2" type="ORF">Y032_0001g91</name>
</gene>
<dbReference type="PANTHER" id="PTHR31327">
    <property type="entry name" value="SPERM MEIOSIS PDZ DOMAIN CONTAINING PROTEINS-RELATED"/>
    <property type="match status" value="1"/>
</dbReference>
<keyword evidence="3" id="KW-1185">Reference proteome</keyword>
<dbReference type="AlphaFoldDB" id="A0A016W5X5"/>
<reference evidence="3" key="1">
    <citation type="journal article" date="2015" name="Nat. Genet.">
        <title>The genome and transcriptome of the zoonotic hookworm Ancylostoma ceylanicum identify infection-specific gene families.</title>
        <authorList>
            <person name="Schwarz E.M."/>
            <person name="Hu Y."/>
            <person name="Antoshechkin I."/>
            <person name="Miller M.M."/>
            <person name="Sternberg P.W."/>
            <person name="Aroian R.V."/>
        </authorList>
    </citation>
    <scope>NUCLEOTIDE SEQUENCE</scope>
    <source>
        <strain evidence="3">HY135</strain>
    </source>
</reference>
<feature type="region of interest" description="Disordered" evidence="1">
    <location>
        <begin position="91"/>
        <end position="124"/>
    </location>
</feature>
<feature type="region of interest" description="Disordered" evidence="1">
    <location>
        <begin position="169"/>
        <end position="288"/>
    </location>
</feature>
<protein>
    <submittedName>
        <fullName evidence="2">Uncharacterized protein</fullName>
    </submittedName>
</protein>
<proteinExistence type="predicted"/>
<name>A0A016W5X5_9BILA</name>
<comment type="caution">
    <text evidence="2">The sequence shown here is derived from an EMBL/GenBank/DDBJ whole genome shotgun (WGS) entry which is preliminary data.</text>
</comment>
<dbReference type="EMBL" id="JARK01001337">
    <property type="protein sequence ID" value="EYC34677.1"/>
    <property type="molecule type" value="Genomic_DNA"/>
</dbReference>
<dbReference type="Proteomes" id="UP000024635">
    <property type="component" value="Unassembled WGS sequence"/>
</dbReference>
<organism evidence="2 3">
    <name type="scientific">Ancylostoma ceylanicum</name>
    <dbReference type="NCBI Taxonomy" id="53326"/>
    <lineage>
        <taxon>Eukaryota</taxon>
        <taxon>Metazoa</taxon>
        <taxon>Ecdysozoa</taxon>
        <taxon>Nematoda</taxon>
        <taxon>Chromadorea</taxon>
        <taxon>Rhabditida</taxon>
        <taxon>Rhabditina</taxon>
        <taxon>Rhabditomorpha</taxon>
        <taxon>Strongyloidea</taxon>
        <taxon>Ancylostomatidae</taxon>
        <taxon>Ancylostomatinae</taxon>
        <taxon>Ancylostoma</taxon>
    </lineage>
</organism>
<dbReference type="STRING" id="53326.A0A016W5X5"/>
<dbReference type="OrthoDB" id="5871167at2759"/>
<sequence>MCSEVLKSLDRICDVEGIPVTDKELCKKQIVKGLKKDQKVSLAIERPVTKERTTQVENLLTMMSNQPPSVVLEVDVKEILARYNQRLKQGSIGKQHSALRRKGDQPRRDPPKVSLDENKPEMVSIGMDREYLQEDLEKVPVKTYETSLARLQKQDDGGKDGKSITQMLQVDAQPSEAQPPPPQPQAESQPPPQPQPPSQPQAASQPQPSSQPQQQELLTAIMTPPPQPQQQPSSQPQQQELLTAIMTPPAQPQSQPPPQSQPQQQLTAIVAPPAQSPKPEPPAEPPKT</sequence>
<feature type="compositionally biased region" description="Basic and acidic residues" evidence="1">
    <location>
        <begin position="101"/>
        <end position="120"/>
    </location>
</feature>
<evidence type="ECO:0000313" key="3">
    <source>
        <dbReference type="Proteomes" id="UP000024635"/>
    </source>
</evidence>
<feature type="compositionally biased region" description="Pro residues" evidence="1">
    <location>
        <begin position="274"/>
        <end position="288"/>
    </location>
</feature>
<feature type="compositionally biased region" description="Pro residues" evidence="1">
    <location>
        <begin position="249"/>
        <end position="260"/>
    </location>
</feature>